<comment type="similarity">
    <text evidence="2">Belongs to the AMY1 family.</text>
</comment>
<evidence type="ECO:0000256" key="4">
    <source>
        <dbReference type="SAM" id="MobiDB-lite"/>
    </source>
</evidence>
<feature type="region of interest" description="Disordered" evidence="4">
    <location>
        <begin position="85"/>
        <end position="190"/>
    </location>
</feature>
<protein>
    <submittedName>
        <fullName evidence="5">Putative nucleus</fullName>
    </submittedName>
</protein>
<evidence type="ECO:0000256" key="3">
    <source>
        <dbReference type="ARBA" id="ARBA00023242"/>
    </source>
</evidence>
<dbReference type="VEuPathDB" id="VectorBase:AAQUA_007996"/>
<name>T1DFL0_ANOAQ</name>
<feature type="compositionally biased region" description="Low complexity" evidence="4">
    <location>
        <begin position="161"/>
        <end position="184"/>
    </location>
</feature>
<dbReference type="InterPro" id="IPR026060">
    <property type="entry name" value="AMY1"/>
</dbReference>
<accession>T1DFL0</accession>
<dbReference type="PANTHER" id="PTHR13168">
    <property type="entry name" value="ASSOCIATE OF C-MYC AMY-1"/>
    <property type="match status" value="1"/>
</dbReference>
<sequence length="190" mass="20462">MSNYKPIDSAKEDFRKYLNRQGVLDAITKVLTKCNYNRPENAIEFLVDNLGDRVKEEETIARLTNALTEAQNEIARLNKIINTLKGNQDGQEKEGSDTPETITSEENPTPEKVPATDNSGSTPVASGADEAVKEEPAVPVKAESTPKEPEPAQEHVKQEQPTEAAATTTVTATTTATAPASGTKPADEKA</sequence>
<feature type="compositionally biased region" description="Basic and acidic residues" evidence="4">
    <location>
        <begin position="144"/>
        <end position="160"/>
    </location>
</feature>
<evidence type="ECO:0000256" key="1">
    <source>
        <dbReference type="ARBA" id="ARBA00004123"/>
    </source>
</evidence>
<organism evidence="5">
    <name type="scientific">Anopheles aquasalis</name>
    <name type="common">Malaria mosquito</name>
    <dbReference type="NCBI Taxonomy" id="42839"/>
    <lineage>
        <taxon>Eukaryota</taxon>
        <taxon>Metazoa</taxon>
        <taxon>Ecdysozoa</taxon>
        <taxon>Arthropoda</taxon>
        <taxon>Hexapoda</taxon>
        <taxon>Insecta</taxon>
        <taxon>Pterygota</taxon>
        <taxon>Neoptera</taxon>
        <taxon>Endopterygota</taxon>
        <taxon>Diptera</taxon>
        <taxon>Nematocera</taxon>
        <taxon>Culicoidea</taxon>
        <taxon>Culicidae</taxon>
        <taxon>Anophelinae</taxon>
        <taxon>Anopheles</taxon>
    </lineage>
</organism>
<dbReference type="PRINTS" id="PR02028">
    <property type="entry name" value="CMYCBINDINGP"/>
</dbReference>
<proteinExistence type="evidence at transcript level"/>
<dbReference type="EMBL" id="GAMD01003101">
    <property type="protein sequence ID" value="JAA98489.1"/>
    <property type="molecule type" value="mRNA"/>
</dbReference>
<dbReference type="GO" id="GO:0005634">
    <property type="term" value="C:nucleus"/>
    <property type="evidence" value="ECO:0007669"/>
    <property type="project" value="UniProtKB-SubCell"/>
</dbReference>
<dbReference type="AlphaFoldDB" id="T1DFL0"/>
<dbReference type="GO" id="GO:0003713">
    <property type="term" value="F:transcription coactivator activity"/>
    <property type="evidence" value="ECO:0007669"/>
    <property type="project" value="InterPro"/>
</dbReference>
<dbReference type="PANTHER" id="PTHR13168:SF0">
    <property type="entry name" value="C-MYC-BINDING PROTEIN"/>
    <property type="match status" value="1"/>
</dbReference>
<comment type="subcellular location">
    <subcellularLocation>
        <location evidence="1">Nucleus</location>
    </subcellularLocation>
</comment>
<feature type="compositionally biased region" description="Polar residues" evidence="4">
    <location>
        <begin position="98"/>
        <end position="107"/>
    </location>
</feature>
<evidence type="ECO:0000313" key="5">
    <source>
        <dbReference type="EMBL" id="JAA98489.1"/>
    </source>
</evidence>
<keyword evidence="3" id="KW-0539">Nucleus</keyword>
<evidence type="ECO:0000256" key="2">
    <source>
        <dbReference type="ARBA" id="ARBA00009389"/>
    </source>
</evidence>
<reference evidence="5" key="1">
    <citation type="submission" date="2013-07" db="EMBL/GenBank/DDBJ databases">
        <title>Transcriptome sequencing and developmental regulation of gene expression in Anopheles aquasalis.</title>
        <authorList>
            <consortium name="Brazilian Malaria Network (MCT/CNPq/MS/SCTIE/DECIT/PRONEX 555648/2009-5) and Research Network on Bioactive Molecules from Arthropod Vectors (NAP-MOBIARVE"/>
            <consortium name="University of Sao Paulo)"/>
            <person name="Marinotti O."/>
            <person name="Ribeiro J.M.C."/>
            <person name="Costa-da-Silva A.L."/>
            <person name="Silva M.C.P."/>
            <person name="Lopes A.R."/>
            <person name="Barros M.S."/>
            <person name="Sa-Nunes A."/>
            <person name="Konjin B.B."/>
            <person name="Carvalho E."/>
            <person name="Suesdek L."/>
            <person name="Silva-Neto M.A.C."/>
            <person name="Capurro M.L."/>
        </authorList>
    </citation>
    <scope>NUCLEOTIDE SEQUENCE</scope>
    <source>
        <tissue evidence="5">Whole body</tissue>
    </source>
</reference>